<reference evidence="2 3" key="1">
    <citation type="journal article" date="2016" name="Genome Announc.">
        <title>Complete Genome Sequences of Aerococcus christensenii CCUG 28831T, Aerococcus sanguinicola CCUG 43001T, Aerococcus urinae CCUG 36881T, Aerococcus urinaeequi CCUG 28094T, Aerococcus urinaehominis CCUG 42038 BT, and Aerococcus viridans CCUG 4311T.</title>
        <authorList>
            <person name="Carkaci D."/>
            <person name="Dargis R."/>
            <person name="Nielsen X.C."/>
            <person name="Skovgaard O."/>
            <person name="Fuursted K."/>
            <person name="Christensen J.J."/>
        </authorList>
    </citation>
    <scope>NUCLEOTIDE SEQUENCE [LARGE SCALE GENOMIC DNA]</scope>
    <source>
        <strain evidence="2 3">CCUG42038B</strain>
    </source>
</reference>
<dbReference type="GO" id="GO:0046657">
    <property type="term" value="P:folic acid catabolic process"/>
    <property type="evidence" value="ECO:0007669"/>
    <property type="project" value="TreeGrafter"/>
</dbReference>
<reference evidence="3" key="2">
    <citation type="submission" date="2016-01" db="EMBL/GenBank/DDBJ databases">
        <title>Six Aerococcus type strain genome sequencing and assembly using PacBio and Illumina Hiseq.</title>
        <authorList>
            <person name="Carkaci D."/>
            <person name="Dargis R."/>
            <person name="Nielsen X.C."/>
            <person name="Skovgaard O."/>
            <person name="Fuursted K."/>
            <person name="Christensen J.J."/>
        </authorList>
    </citation>
    <scope>NUCLEOTIDE SEQUENCE [LARGE SCALE GENOMIC DNA]</scope>
    <source>
        <strain evidence="3">CCUG42038B</strain>
    </source>
</reference>
<dbReference type="GO" id="GO:0005737">
    <property type="term" value="C:cytoplasm"/>
    <property type="evidence" value="ECO:0007669"/>
    <property type="project" value="TreeGrafter"/>
</dbReference>
<dbReference type="CDD" id="cd03887">
    <property type="entry name" value="M20_Acy1L2"/>
    <property type="match status" value="1"/>
</dbReference>
<dbReference type="OrthoDB" id="9781032at2"/>
<evidence type="ECO:0000256" key="1">
    <source>
        <dbReference type="PIRNR" id="PIRNR037226"/>
    </source>
</evidence>
<dbReference type="InterPro" id="IPR036264">
    <property type="entry name" value="Bact_exopeptidase_dim_dom"/>
</dbReference>
<dbReference type="PIRSF" id="PIRSF037226">
    <property type="entry name" value="Amidohydrolase_ACY1L2_prd"/>
    <property type="match status" value="1"/>
</dbReference>
<dbReference type="Proteomes" id="UP000062260">
    <property type="component" value="Chromosome"/>
</dbReference>
<proteinExistence type="inferred from homology"/>
<organism evidence="2 3">
    <name type="scientific">Aerococcus urinaehominis</name>
    <dbReference type="NCBI Taxonomy" id="128944"/>
    <lineage>
        <taxon>Bacteria</taxon>
        <taxon>Bacillati</taxon>
        <taxon>Bacillota</taxon>
        <taxon>Bacilli</taxon>
        <taxon>Lactobacillales</taxon>
        <taxon>Aerococcaceae</taxon>
        <taxon>Aerococcus</taxon>
    </lineage>
</organism>
<dbReference type="STRING" id="128944.AWM75_00025"/>
<dbReference type="Gene3D" id="3.30.70.360">
    <property type="match status" value="1"/>
</dbReference>
<dbReference type="EMBL" id="CP014163">
    <property type="protein sequence ID" value="AMB98473.1"/>
    <property type="molecule type" value="Genomic_DNA"/>
</dbReference>
<keyword evidence="2" id="KW-0378">Hydrolase</keyword>
<protein>
    <recommendedName>
        <fullName evidence="1">Peptidase M20 domain-containing protein 2</fullName>
    </recommendedName>
</protein>
<accession>A0A0X8FJF9</accession>
<dbReference type="FunFam" id="3.30.70.360:FF:000004">
    <property type="entry name" value="Peptidase M20 domain-containing protein 2"/>
    <property type="match status" value="1"/>
</dbReference>
<dbReference type="PANTHER" id="PTHR30575">
    <property type="entry name" value="PEPTIDASE M20"/>
    <property type="match status" value="1"/>
</dbReference>
<dbReference type="GO" id="GO:0016805">
    <property type="term" value="F:dipeptidase activity"/>
    <property type="evidence" value="ECO:0007669"/>
    <property type="project" value="InterPro"/>
</dbReference>
<keyword evidence="3" id="KW-1185">Reference proteome</keyword>
<evidence type="ECO:0000313" key="3">
    <source>
        <dbReference type="Proteomes" id="UP000062260"/>
    </source>
</evidence>
<dbReference type="InterPro" id="IPR017439">
    <property type="entry name" value="Amidohydrolase"/>
</dbReference>
<dbReference type="SUPFAM" id="SSF55031">
    <property type="entry name" value="Bacterial exopeptidase dimerisation domain"/>
    <property type="match status" value="1"/>
</dbReference>
<dbReference type="InterPro" id="IPR017144">
    <property type="entry name" value="Xaa-Arg_dipeptidase"/>
</dbReference>
<dbReference type="Pfam" id="PF07687">
    <property type="entry name" value="M20_dimer"/>
    <property type="match status" value="1"/>
</dbReference>
<dbReference type="AlphaFoldDB" id="A0A0X8FJF9"/>
<dbReference type="InterPro" id="IPR011650">
    <property type="entry name" value="Peptidase_M20_dimer"/>
</dbReference>
<dbReference type="Gene3D" id="3.40.630.10">
    <property type="entry name" value="Zn peptidases"/>
    <property type="match status" value="1"/>
</dbReference>
<dbReference type="GO" id="GO:0071713">
    <property type="term" value="F:para-aminobenzoyl-glutamate hydrolase activity"/>
    <property type="evidence" value="ECO:0007669"/>
    <property type="project" value="TreeGrafter"/>
</dbReference>
<dbReference type="SUPFAM" id="SSF53187">
    <property type="entry name" value="Zn-dependent exopeptidases"/>
    <property type="match status" value="1"/>
</dbReference>
<sequence length="392" mass="42934">MSKDALHQVVADLTSDLKNLSDYIYDNPELGLEEYKSSQAHVDLLTKHGFEVTYPYLGFETAFRATYDSGKPGPTVAYLSEYDALPGIGHGCGHNMLGTVDTGAGIALSKVIDQIGGRVVVLGTPAEETDGVKVDMAASDCFDDIDVALCTHPSDRNTMSGESLAMEALEFEFFGHTSHAAAAPWEGKNALDAVINFFNLINAFRQQMRTDARIHGIIVDGGQAANVIPDYTRAQFYVRALDLNYLNELHDRVIGMAEAASQAAGCQMKWHHYEKTYHNLVTNQVLNDCYNANAADLGIEMLGAEGDFVGSLDMGNVSQVVPSIHAYYDIVENGRLSGHTVEFRDCTKTDYGYAAMVRTVEILARTGYDVISQPDLLENIQKEFVDYKQGQA</sequence>
<comment type="similarity">
    <text evidence="1">Belongs to the peptidase M20A family.</text>
</comment>
<dbReference type="RefSeq" id="WP_067977132.1">
    <property type="nucleotide sequence ID" value="NZ_CP014163.1"/>
</dbReference>
<name>A0A0X8FJF9_9LACT</name>
<gene>
    <name evidence="2" type="ORF">AWM75_00025</name>
</gene>
<dbReference type="NCBIfam" id="TIGR01891">
    <property type="entry name" value="amidohydrolases"/>
    <property type="match status" value="1"/>
</dbReference>
<dbReference type="InterPro" id="IPR052030">
    <property type="entry name" value="Peptidase_M20/M20A_hydrolases"/>
</dbReference>
<evidence type="ECO:0000313" key="2">
    <source>
        <dbReference type="EMBL" id="AMB98473.1"/>
    </source>
</evidence>
<dbReference type="KEGG" id="auh:AWM75_00025"/>
<dbReference type="PANTHER" id="PTHR30575:SF0">
    <property type="entry name" value="XAA-ARG DIPEPTIDASE"/>
    <property type="match status" value="1"/>
</dbReference>